<dbReference type="PANTHER" id="PTHR30068:SF4">
    <property type="entry name" value="URONATE ISOMERASE"/>
    <property type="match status" value="1"/>
</dbReference>
<comment type="catalytic activity">
    <reaction evidence="7">
        <text>aldehydo-D-galacturonate = keto-D-tagaturonate</text>
        <dbReference type="Rhea" id="RHEA:27702"/>
        <dbReference type="ChEBI" id="CHEBI:12952"/>
        <dbReference type="ChEBI" id="CHEBI:17886"/>
    </reaction>
</comment>
<comment type="catalytic activity">
    <reaction evidence="1 7">
        <text>D-glucuronate = D-fructuronate</text>
        <dbReference type="Rhea" id="RHEA:13049"/>
        <dbReference type="ChEBI" id="CHEBI:58720"/>
        <dbReference type="ChEBI" id="CHEBI:59863"/>
        <dbReference type="EC" id="5.3.1.12"/>
    </reaction>
</comment>
<evidence type="ECO:0000313" key="9">
    <source>
        <dbReference type="Proteomes" id="UP000253426"/>
    </source>
</evidence>
<dbReference type="Gene3D" id="3.20.20.140">
    <property type="entry name" value="Metal-dependent hydrolases"/>
    <property type="match status" value="1"/>
</dbReference>
<keyword evidence="6 7" id="KW-0413">Isomerase</keyword>
<name>A0A366HT74_9BACT</name>
<dbReference type="NCBIfam" id="NF002794">
    <property type="entry name" value="PRK02925.1"/>
    <property type="match status" value="1"/>
</dbReference>
<reference evidence="8 9" key="1">
    <citation type="submission" date="2018-06" db="EMBL/GenBank/DDBJ databases">
        <title>Genomic Encyclopedia of Type Strains, Phase IV (KMG-IV): sequencing the most valuable type-strain genomes for metagenomic binning, comparative biology and taxonomic classification.</title>
        <authorList>
            <person name="Goeker M."/>
        </authorList>
    </citation>
    <scope>NUCLEOTIDE SEQUENCE [LARGE SCALE GENOMIC DNA]</scope>
    <source>
        <strain evidence="8 9">DSM 25532</strain>
    </source>
</reference>
<evidence type="ECO:0000256" key="6">
    <source>
        <dbReference type="ARBA" id="ARBA00023235"/>
    </source>
</evidence>
<protein>
    <recommendedName>
        <fullName evidence="5 7">Uronate isomerase</fullName>
        <ecNumber evidence="4 7">5.3.1.12</ecNumber>
    </recommendedName>
    <alternativeName>
        <fullName evidence="7">Glucuronate isomerase</fullName>
    </alternativeName>
    <alternativeName>
        <fullName evidence="7">Uronic isomerase</fullName>
    </alternativeName>
</protein>
<gene>
    <name evidence="7" type="primary">uxaC</name>
    <name evidence="8" type="ORF">DES53_102509</name>
</gene>
<comment type="pathway">
    <text evidence="2 7">Carbohydrate metabolism; pentose and glucuronate interconversion.</text>
</comment>
<sequence length="473" mass="53942">MSLIHDDFLLTTKAARRLYHEYAENEPIYDYHTHLPVDEMARDQKFETIAHIWLGGDHYKWRAMRANGIPESHVTGNAPWKEKFLAFAKTVPHTLRNPLYHWTALELKRFFGIDEPLNEKTAESIWNRCNEQLATPEYSCRNLLSRSNVRVVCSTDDPTDTLEHHQAVAKLSDFPVKVYPTFRPDAGMRLEDVPAWNTWVDKLAGITGQACDTLDSFLQGIRQRHDFFHSIGGRLSDHGLTNMDTETATDAEAKSIFDQARAGKALSAEAITRFRSYLMLYFGQLDAEKGWTKQLHLGALRNTNARLFKSLGRDIGCDSIDDPSHAQGLRFYLDTLEQRGHLPKVVLYNLHPKDNYIFSTIIGNYQGNENGVAGRLQFGSGWWFLDCLEGMEWQINALSSTGLLSHFVGMLTDSRSFLSPPRHEYFRRILCNLIGRDMENGLVPDDYELVGGMVKRICYANAHAYFGMDVARG</sequence>
<dbReference type="GO" id="GO:0008880">
    <property type="term" value="F:glucuronate isomerase activity"/>
    <property type="evidence" value="ECO:0007669"/>
    <property type="project" value="UniProtKB-UniRule"/>
</dbReference>
<accession>A0A366HT74</accession>
<evidence type="ECO:0000313" key="8">
    <source>
        <dbReference type="EMBL" id="RBP46123.1"/>
    </source>
</evidence>
<dbReference type="EC" id="5.3.1.12" evidence="4 7"/>
<comment type="caution">
    <text evidence="8">The sequence shown here is derived from an EMBL/GenBank/DDBJ whole genome shotgun (WGS) entry which is preliminary data.</text>
</comment>
<dbReference type="Proteomes" id="UP000253426">
    <property type="component" value="Unassembled WGS sequence"/>
</dbReference>
<evidence type="ECO:0000256" key="3">
    <source>
        <dbReference type="ARBA" id="ARBA00008397"/>
    </source>
</evidence>
<evidence type="ECO:0000256" key="7">
    <source>
        <dbReference type="HAMAP-Rule" id="MF_00675"/>
    </source>
</evidence>
<keyword evidence="9" id="KW-1185">Reference proteome</keyword>
<dbReference type="SUPFAM" id="SSF51556">
    <property type="entry name" value="Metallo-dependent hydrolases"/>
    <property type="match status" value="1"/>
</dbReference>
<dbReference type="InterPro" id="IPR003766">
    <property type="entry name" value="Uronate_isomerase"/>
</dbReference>
<dbReference type="AlphaFoldDB" id="A0A366HT74"/>
<dbReference type="Gene3D" id="1.10.2020.10">
    <property type="entry name" value="uronate isomerase, domain 2, chain A"/>
    <property type="match status" value="1"/>
</dbReference>
<dbReference type="OrthoDB" id="9766564at2"/>
<dbReference type="InterPro" id="IPR032466">
    <property type="entry name" value="Metal_Hydrolase"/>
</dbReference>
<dbReference type="UniPathway" id="UPA00246"/>
<dbReference type="Pfam" id="PF02614">
    <property type="entry name" value="UxaC"/>
    <property type="match status" value="1"/>
</dbReference>
<dbReference type="RefSeq" id="WP_113957659.1">
    <property type="nucleotide sequence ID" value="NZ_QNRR01000002.1"/>
</dbReference>
<evidence type="ECO:0000256" key="2">
    <source>
        <dbReference type="ARBA" id="ARBA00004892"/>
    </source>
</evidence>
<evidence type="ECO:0000256" key="5">
    <source>
        <dbReference type="ARBA" id="ARBA00020555"/>
    </source>
</evidence>
<comment type="similarity">
    <text evidence="3 7">Belongs to the metallo-dependent hydrolases superfamily. Uronate isomerase family.</text>
</comment>
<dbReference type="PANTHER" id="PTHR30068">
    <property type="entry name" value="URONATE ISOMERASE"/>
    <property type="match status" value="1"/>
</dbReference>
<dbReference type="HAMAP" id="MF_00675">
    <property type="entry name" value="UxaC"/>
    <property type="match status" value="1"/>
</dbReference>
<organism evidence="8 9">
    <name type="scientific">Roseimicrobium gellanilyticum</name>
    <dbReference type="NCBI Taxonomy" id="748857"/>
    <lineage>
        <taxon>Bacteria</taxon>
        <taxon>Pseudomonadati</taxon>
        <taxon>Verrucomicrobiota</taxon>
        <taxon>Verrucomicrobiia</taxon>
        <taxon>Verrucomicrobiales</taxon>
        <taxon>Verrucomicrobiaceae</taxon>
        <taxon>Roseimicrobium</taxon>
    </lineage>
</organism>
<dbReference type="GO" id="GO:0019698">
    <property type="term" value="P:D-galacturonate catabolic process"/>
    <property type="evidence" value="ECO:0007669"/>
    <property type="project" value="TreeGrafter"/>
</dbReference>
<proteinExistence type="inferred from homology"/>
<evidence type="ECO:0000256" key="4">
    <source>
        <dbReference type="ARBA" id="ARBA00012546"/>
    </source>
</evidence>
<dbReference type="GO" id="GO:0042840">
    <property type="term" value="P:D-glucuronate catabolic process"/>
    <property type="evidence" value="ECO:0007669"/>
    <property type="project" value="TreeGrafter"/>
</dbReference>
<evidence type="ECO:0000256" key="1">
    <source>
        <dbReference type="ARBA" id="ARBA00001165"/>
    </source>
</evidence>
<dbReference type="EMBL" id="QNRR01000002">
    <property type="protein sequence ID" value="RBP46123.1"/>
    <property type="molecule type" value="Genomic_DNA"/>
</dbReference>